<protein>
    <submittedName>
        <fullName evidence="2">Uncharacterized protein</fullName>
    </submittedName>
</protein>
<gene>
    <name evidence="2" type="ORF">BDK51DRAFT_29999</name>
</gene>
<evidence type="ECO:0000313" key="3">
    <source>
        <dbReference type="Proteomes" id="UP000269721"/>
    </source>
</evidence>
<evidence type="ECO:0000256" key="1">
    <source>
        <dbReference type="SAM" id="Coils"/>
    </source>
</evidence>
<keyword evidence="3" id="KW-1185">Reference proteome</keyword>
<organism evidence="2 3">
    <name type="scientific">Blyttiomyces helicus</name>
    <dbReference type="NCBI Taxonomy" id="388810"/>
    <lineage>
        <taxon>Eukaryota</taxon>
        <taxon>Fungi</taxon>
        <taxon>Fungi incertae sedis</taxon>
        <taxon>Chytridiomycota</taxon>
        <taxon>Chytridiomycota incertae sedis</taxon>
        <taxon>Chytridiomycetes</taxon>
        <taxon>Chytridiomycetes incertae sedis</taxon>
        <taxon>Blyttiomyces</taxon>
    </lineage>
</organism>
<dbReference type="InterPro" id="IPR011993">
    <property type="entry name" value="PH-like_dom_sf"/>
</dbReference>
<feature type="coiled-coil region" evidence="1">
    <location>
        <begin position="277"/>
        <end position="311"/>
    </location>
</feature>
<dbReference type="SUPFAM" id="SSF50729">
    <property type="entry name" value="PH domain-like"/>
    <property type="match status" value="1"/>
</dbReference>
<dbReference type="InterPro" id="IPR029006">
    <property type="entry name" value="ADF-H/Gelsolin-like_dom_sf"/>
</dbReference>
<dbReference type="EMBL" id="KZ996146">
    <property type="protein sequence ID" value="RKO89346.1"/>
    <property type="molecule type" value="Genomic_DNA"/>
</dbReference>
<dbReference type="AlphaFoldDB" id="A0A4P9WFX7"/>
<dbReference type="Gene3D" id="2.30.29.30">
    <property type="entry name" value="Pleckstrin-homology domain (PH domain)/Phosphotyrosine-binding domain (PTB)"/>
    <property type="match status" value="1"/>
</dbReference>
<dbReference type="Gene3D" id="3.40.20.10">
    <property type="entry name" value="Severin"/>
    <property type="match status" value="1"/>
</dbReference>
<dbReference type="Proteomes" id="UP000269721">
    <property type="component" value="Unassembled WGS sequence"/>
</dbReference>
<evidence type="ECO:0000313" key="2">
    <source>
        <dbReference type="EMBL" id="RKO89346.1"/>
    </source>
</evidence>
<reference evidence="3" key="1">
    <citation type="journal article" date="2018" name="Nat. Microbiol.">
        <title>Leveraging single-cell genomics to expand the fungal tree of life.</title>
        <authorList>
            <person name="Ahrendt S.R."/>
            <person name="Quandt C.A."/>
            <person name="Ciobanu D."/>
            <person name="Clum A."/>
            <person name="Salamov A."/>
            <person name="Andreopoulos B."/>
            <person name="Cheng J.F."/>
            <person name="Woyke T."/>
            <person name="Pelin A."/>
            <person name="Henrissat B."/>
            <person name="Reynolds N.K."/>
            <person name="Benny G.L."/>
            <person name="Smith M.E."/>
            <person name="James T.Y."/>
            <person name="Grigoriev I.V."/>
        </authorList>
    </citation>
    <scope>NUCLEOTIDE SEQUENCE [LARGE SCALE GENOMIC DNA]</scope>
</reference>
<name>A0A4P9WFX7_9FUNG</name>
<accession>A0A4P9WFX7</accession>
<dbReference type="OrthoDB" id="2100512at2759"/>
<proteinExistence type="predicted"/>
<keyword evidence="1" id="KW-0175">Coiled coil</keyword>
<sequence length="687" mass="77253">MIAKCADVHVGKTYVPPSRPILGCAGRSKRTQKGRMERFWSVGPRAQRQQLLQTSFRTLTAFKQPAGTIEQMASLDMKDSQIVSAYNEIRSGGSTNWMILAIAPSLPSRPDAQKSSEDIMTLLGKGSGGLAEFRNKISGDVSYGYVREEGKFIYVQYISEQRRKASSSFSSVAPDHFGKEGEWDWDGRSDSSKGKTIKDFDVKMTVSGPSELSDVNVHSRLGLPISLKDIASHSASSLSSIMSDATSPSVLDPSDIAANEERAKRAAEDQAFRMKLKDLQEGRVNRAAERKAKEEKEAKAFKEEEMKQKEEFKAQFAKLYAGKVREPVVLGEWINHLSPMHYWKRRWAVMQVDRLSIGRTGGGALFLSMSGADINYTMDNPCIMWLPTTISYPFAILKGSSMRLYKDNMAAKPLATIDLRGASVRSARDELYLPESFAVRIPSAAKGVSAEEHVFLADTRQRYIQAMAAVEKPIAPILDQQQDLEIDSSHKNERSKRPRRVAISASALAGGMRLAWDERWREVKGGWRGICTEMHTNFRRPRSRVPRSGDSSDRLLDAVFEARWNFEATVPLFRPTRCHILQPKSSFLFKIIGHMQSLNSLPPTHSRWAQCEVRVPRTIEFNFLHQAGLRDRPLFRISKVDPQVLARLLESQGPDRNESASELREFVEKVKKAAARYIGDESIEEED</sequence>
<dbReference type="SUPFAM" id="SSF55753">
    <property type="entry name" value="Actin depolymerizing proteins"/>
    <property type="match status" value="1"/>
</dbReference>